<dbReference type="OMA" id="HRDEANG"/>
<dbReference type="PANTHER" id="PTHR42748">
    <property type="entry name" value="NITROGEN METABOLITE REPRESSION PROTEIN NMRA FAMILY MEMBER"/>
    <property type="match status" value="1"/>
</dbReference>
<proteinExistence type="inferred from homology"/>
<dbReference type="InterPro" id="IPR036291">
    <property type="entry name" value="NAD(P)-bd_dom_sf"/>
</dbReference>
<dbReference type="GeneID" id="19266630"/>
<evidence type="ECO:0000256" key="1">
    <source>
        <dbReference type="ARBA" id="ARBA00006328"/>
    </source>
</evidence>
<gene>
    <name evidence="4" type="ORF">PFICI_01617</name>
</gene>
<organism evidence="4 5">
    <name type="scientific">Pestalotiopsis fici (strain W106-1 / CGMCC3.15140)</name>
    <dbReference type="NCBI Taxonomy" id="1229662"/>
    <lineage>
        <taxon>Eukaryota</taxon>
        <taxon>Fungi</taxon>
        <taxon>Dikarya</taxon>
        <taxon>Ascomycota</taxon>
        <taxon>Pezizomycotina</taxon>
        <taxon>Sordariomycetes</taxon>
        <taxon>Xylariomycetidae</taxon>
        <taxon>Amphisphaeriales</taxon>
        <taxon>Sporocadaceae</taxon>
        <taxon>Pestalotiopsis</taxon>
    </lineage>
</organism>
<keyword evidence="5" id="KW-1185">Reference proteome</keyword>
<feature type="domain" description="NmrA-like" evidence="3">
    <location>
        <begin position="3"/>
        <end position="274"/>
    </location>
</feature>
<dbReference type="InterPro" id="IPR008030">
    <property type="entry name" value="NmrA-like"/>
</dbReference>
<dbReference type="Pfam" id="PF05368">
    <property type="entry name" value="NmrA"/>
    <property type="match status" value="1"/>
</dbReference>
<sequence length="347" mass="38225">MTTKSTVLIVGGTGAQGAVITKILSETNKYSILVFTRSTTSVHARELAALPNVELVLSKTDAGYDLDAFYETAKRADAVFVNTDGFALGEMAETFWGIRLFETSARAGVKHLIYSGLDSNGKASGYDPELYVGHYEGKARVQEWIKAQGTDSPMAWTILRSGPYAESLHEHLRPRFTPDGTAVFALPIGDEGEIPFVGLEDFGRYVDWALSHRDEANGQDIGLAVEFASLSRLAAAYTAVTGKPATWKSIPAKDWNNVAWAKLPNQGATKVGYMSISNPNALNLSYDQNFTHWFNLYKSRILKRDFDLLDRILPGRDSSIEGWMRRVGYTGEPKTVLRSTQNPGRAD</sequence>
<comment type="similarity">
    <text evidence="1">Belongs to the NmrA-type oxidoreductase family.</text>
</comment>
<evidence type="ECO:0000256" key="2">
    <source>
        <dbReference type="ARBA" id="ARBA00022857"/>
    </source>
</evidence>
<dbReference type="Proteomes" id="UP000030651">
    <property type="component" value="Unassembled WGS sequence"/>
</dbReference>
<protein>
    <recommendedName>
        <fullName evidence="3">NmrA-like domain-containing protein</fullName>
    </recommendedName>
</protein>
<name>W3XP92_PESFW</name>
<dbReference type="HOGENOM" id="CLU_007383_8_0_1"/>
<dbReference type="GO" id="GO:0005634">
    <property type="term" value="C:nucleus"/>
    <property type="evidence" value="ECO:0007669"/>
    <property type="project" value="TreeGrafter"/>
</dbReference>
<dbReference type="AlphaFoldDB" id="W3XP92"/>
<evidence type="ECO:0000259" key="3">
    <source>
        <dbReference type="Pfam" id="PF05368"/>
    </source>
</evidence>
<dbReference type="PANTHER" id="PTHR42748:SF14">
    <property type="entry name" value="SNOAL-LIKE DOMAIN-CONTAINING PROTEIN"/>
    <property type="match status" value="1"/>
</dbReference>
<dbReference type="KEGG" id="pfy:PFICI_01617"/>
<dbReference type="InterPro" id="IPR051164">
    <property type="entry name" value="NmrA-like_oxidored"/>
</dbReference>
<dbReference type="STRING" id="1229662.W3XP92"/>
<dbReference type="eggNOG" id="ENOG502SKBT">
    <property type="taxonomic scope" value="Eukaryota"/>
</dbReference>
<dbReference type="SUPFAM" id="SSF51735">
    <property type="entry name" value="NAD(P)-binding Rossmann-fold domains"/>
    <property type="match status" value="1"/>
</dbReference>
<reference evidence="5" key="1">
    <citation type="journal article" date="2015" name="BMC Genomics">
        <title>Genomic and transcriptomic analysis of the endophytic fungus Pestalotiopsis fici reveals its lifestyle and high potential for synthesis of natural products.</title>
        <authorList>
            <person name="Wang X."/>
            <person name="Zhang X."/>
            <person name="Liu L."/>
            <person name="Xiang M."/>
            <person name="Wang W."/>
            <person name="Sun X."/>
            <person name="Che Y."/>
            <person name="Guo L."/>
            <person name="Liu G."/>
            <person name="Guo L."/>
            <person name="Wang C."/>
            <person name="Yin W.B."/>
            <person name="Stadler M."/>
            <person name="Zhang X."/>
            <person name="Liu X."/>
        </authorList>
    </citation>
    <scope>NUCLEOTIDE SEQUENCE [LARGE SCALE GENOMIC DNA]</scope>
    <source>
        <strain evidence="5">W106-1 / CGMCC3.15140</strain>
    </source>
</reference>
<dbReference type="OrthoDB" id="300709at2759"/>
<dbReference type="Gene3D" id="3.90.25.10">
    <property type="entry name" value="UDP-galactose 4-epimerase, domain 1"/>
    <property type="match status" value="1"/>
</dbReference>
<dbReference type="Gene3D" id="3.40.50.720">
    <property type="entry name" value="NAD(P)-binding Rossmann-like Domain"/>
    <property type="match status" value="1"/>
</dbReference>
<evidence type="ECO:0000313" key="4">
    <source>
        <dbReference type="EMBL" id="ETS87789.1"/>
    </source>
</evidence>
<dbReference type="EMBL" id="KI912109">
    <property type="protein sequence ID" value="ETS87789.1"/>
    <property type="molecule type" value="Genomic_DNA"/>
</dbReference>
<accession>W3XP92</accession>
<dbReference type="RefSeq" id="XP_007828389.1">
    <property type="nucleotide sequence ID" value="XM_007830198.1"/>
</dbReference>
<keyword evidence="2" id="KW-0521">NADP</keyword>
<dbReference type="InParanoid" id="W3XP92"/>
<evidence type="ECO:0000313" key="5">
    <source>
        <dbReference type="Proteomes" id="UP000030651"/>
    </source>
</evidence>